<sequence length="308" mass="34731">MSMNICGAPCCWGVDDVKNPYLPAWETVLKEAGLAGYRAVELGPYGYLPVDVERVSGELAKNGLAVVAGTIFDDLLSEENYENVLRQTEEICALVTKLPPLPVHEGQHFAAPYLTVMDWGHEERDYAAGHPDRAPRLDERQWGIMMEHIRGICERAKAFGVRPVIHPHAGGYIEFADEIEALVRDIPYEMAGLCLDTGHLYYSGMDPVKWLGKYAKRLDYVHFKDVNEKVYRDVLKKRIRFFEGCQEGTMCPIGKGCLDYPGIKGILEEIGYSGYITIEQERDPRNSDTSLRDVKESVSYLKSVGYEI</sequence>
<dbReference type="Proteomes" id="UP000092574">
    <property type="component" value="Chromosome"/>
</dbReference>
<dbReference type="KEGG" id="byl:A4V09_15300"/>
<dbReference type="Pfam" id="PF01261">
    <property type="entry name" value="AP_endonuc_2"/>
    <property type="match status" value="1"/>
</dbReference>
<proteinExistence type="predicted"/>
<dbReference type="OrthoDB" id="9798407at2"/>
<dbReference type="PANTHER" id="PTHR12110">
    <property type="entry name" value="HYDROXYPYRUVATE ISOMERASE"/>
    <property type="match status" value="1"/>
</dbReference>
<gene>
    <name evidence="2" type="ORF">A4V09_15300</name>
</gene>
<dbReference type="PANTHER" id="PTHR12110:SF41">
    <property type="entry name" value="INOSOSE DEHYDRATASE"/>
    <property type="match status" value="1"/>
</dbReference>
<organism evidence="2 3">
    <name type="scientific">Blautia pseudococcoides</name>
    <dbReference type="NCBI Taxonomy" id="1796616"/>
    <lineage>
        <taxon>Bacteria</taxon>
        <taxon>Bacillati</taxon>
        <taxon>Bacillota</taxon>
        <taxon>Clostridia</taxon>
        <taxon>Lachnospirales</taxon>
        <taxon>Lachnospiraceae</taxon>
        <taxon>Blautia</taxon>
    </lineage>
</organism>
<dbReference type="Gene3D" id="3.20.20.150">
    <property type="entry name" value="Divalent-metal-dependent TIM barrel enzymes"/>
    <property type="match status" value="1"/>
</dbReference>
<dbReference type="RefSeq" id="WP_065544811.1">
    <property type="nucleotide sequence ID" value="NZ_CP015405.2"/>
</dbReference>
<accession>A0A1C7II08</accession>
<dbReference type="GO" id="GO:0004519">
    <property type="term" value="F:endonuclease activity"/>
    <property type="evidence" value="ECO:0007669"/>
    <property type="project" value="UniProtKB-KW"/>
</dbReference>
<evidence type="ECO:0000259" key="1">
    <source>
        <dbReference type="Pfam" id="PF01261"/>
    </source>
</evidence>
<dbReference type="STRING" id="1796616.A4V09_15300"/>
<dbReference type="AlphaFoldDB" id="A0A1C7II08"/>
<keyword evidence="2" id="KW-0378">Hydrolase</keyword>
<keyword evidence="3" id="KW-1185">Reference proteome</keyword>
<dbReference type="InterPro" id="IPR013022">
    <property type="entry name" value="Xyl_isomerase-like_TIM-brl"/>
</dbReference>
<protein>
    <submittedName>
        <fullName evidence="2">AP endonuclease</fullName>
    </submittedName>
</protein>
<reference evidence="2" key="1">
    <citation type="submission" date="2017-04" db="EMBL/GenBank/DDBJ databases">
        <title>Complete Genome Sequences of Twelve Strains of a Stable Defined Moderately Diverse Mouse Microbiota 2 (sDMDMm2).</title>
        <authorList>
            <person name="Uchimura Y."/>
            <person name="Wyss M."/>
            <person name="Brugiroux S."/>
            <person name="Limenitakis J.P."/>
            <person name="Stecher B."/>
            <person name="McCoy K.D."/>
            <person name="Macpherson A.J."/>
        </authorList>
    </citation>
    <scope>NUCLEOTIDE SEQUENCE</scope>
    <source>
        <strain evidence="2">YL58</strain>
    </source>
</reference>
<evidence type="ECO:0000313" key="3">
    <source>
        <dbReference type="Proteomes" id="UP000092574"/>
    </source>
</evidence>
<evidence type="ECO:0000313" key="2">
    <source>
        <dbReference type="EMBL" id="ANU78698.1"/>
    </source>
</evidence>
<dbReference type="EMBL" id="CP015405">
    <property type="protein sequence ID" value="ANU78698.1"/>
    <property type="molecule type" value="Genomic_DNA"/>
</dbReference>
<name>A0A1C7II08_9FIRM</name>
<keyword evidence="2" id="KW-0540">Nuclease</keyword>
<dbReference type="InterPro" id="IPR036237">
    <property type="entry name" value="Xyl_isomerase-like_sf"/>
</dbReference>
<feature type="domain" description="Xylose isomerase-like TIM barrel" evidence="1">
    <location>
        <begin position="35"/>
        <end position="303"/>
    </location>
</feature>
<dbReference type="SUPFAM" id="SSF51658">
    <property type="entry name" value="Xylose isomerase-like"/>
    <property type="match status" value="1"/>
</dbReference>
<dbReference type="InterPro" id="IPR050312">
    <property type="entry name" value="IolE/XylAMocC-like"/>
</dbReference>
<keyword evidence="2" id="KW-0255">Endonuclease</keyword>